<evidence type="ECO:0000313" key="3">
    <source>
        <dbReference type="EMBL" id="TLV18289.1"/>
    </source>
</evidence>
<reference evidence="3 4" key="1">
    <citation type="submission" date="2019-05" db="EMBL/GenBank/DDBJ databases">
        <title>Genome sequence of Klebsiella sp strain TOUT106.</title>
        <authorList>
            <person name="Rahi P."/>
            <person name="Chaudhari D."/>
        </authorList>
    </citation>
    <scope>NUCLEOTIDE SEQUENCE [LARGE SCALE GENOMIC DNA]</scope>
    <source>
        <strain evidence="3 4">TOUT106</strain>
    </source>
</reference>
<keyword evidence="4" id="KW-1185">Reference proteome</keyword>
<dbReference type="Proteomes" id="UP000307430">
    <property type="component" value="Unassembled WGS sequence"/>
</dbReference>
<dbReference type="Pfam" id="PF20434">
    <property type="entry name" value="BD-FAE"/>
    <property type="match status" value="1"/>
</dbReference>
<evidence type="ECO:0000256" key="1">
    <source>
        <dbReference type="ARBA" id="ARBA00022801"/>
    </source>
</evidence>
<proteinExistence type="predicted"/>
<evidence type="ECO:0000313" key="4">
    <source>
        <dbReference type="Proteomes" id="UP000307430"/>
    </source>
</evidence>
<dbReference type="PANTHER" id="PTHR48081">
    <property type="entry name" value="AB HYDROLASE SUPERFAMILY PROTEIN C4A8.06C"/>
    <property type="match status" value="1"/>
</dbReference>
<sequence>MSRRKKSARQAILWIPGGGFRGVDKNMMVAEVQYLVEAGYIVASMYYRGSHQAHYPEQLKDVKTVLRFLRAHAGEYDIDPQYIGVMGRSAGGHLSLMAAMNTEGYDTDEWAGFSSKVQAAYDLFGPADIVTLMENDEIQMRNPGHRWKKIEDTHAGALLGGDPAIMKERAKEACVKYFINHEMAPVLIMHGDNDPLVPLTISEDIYNDICRAGLEYRVDFYVVKNGGHGTPEFFQPETQQISLGFFNRQLRAK</sequence>
<dbReference type="GO" id="GO:0016787">
    <property type="term" value="F:hydrolase activity"/>
    <property type="evidence" value="ECO:0007669"/>
    <property type="project" value="UniProtKB-KW"/>
</dbReference>
<comment type="caution">
    <text evidence="3">The sequence shown here is derived from an EMBL/GenBank/DDBJ whole genome shotgun (WGS) entry which is preliminary data.</text>
</comment>
<dbReference type="InterPro" id="IPR049492">
    <property type="entry name" value="BD-FAE-like_dom"/>
</dbReference>
<dbReference type="Gene3D" id="3.40.50.1820">
    <property type="entry name" value="alpha/beta hydrolase"/>
    <property type="match status" value="1"/>
</dbReference>
<organism evidence="3 4">
    <name type="scientific">Klebsiella indica</name>
    <dbReference type="NCBI Taxonomy" id="2582917"/>
    <lineage>
        <taxon>Bacteria</taxon>
        <taxon>Pseudomonadati</taxon>
        <taxon>Pseudomonadota</taxon>
        <taxon>Gammaproteobacteria</taxon>
        <taxon>Enterobacterales</taxon>
        <taxon>Enterobacteriaceae</taxon>
        <taxon>Klebsiella/Raoultella group</taxon>
        <taxon>Klebsiella</taxon>
    </lineage>
</organism>
<dbReference type="InterPro" id="IPR029058">
    <property type="entry name" value="AB_hydrolase_fold"/>
</dbReference>
<dbReference type="InterPro" id="IPR050300">
    <property type="entry name" value="GDXG_lipolytic_enzyme"/>
</dbReference>
<evidence type="ECO:0000259" key="2">
    <source>
        <dbReference type="Pfam" id="PF20434"/>
    </source>
</evidence>
<dbReference type="EMBL" id="VCHQ01000012">
    <property type="protein sequence ID" value="TLV18289.1"/>
    <property type="molecule type" value="Genomic_DNA"/>
</dbReference>
<dbReference type="PANTHER" id="PTHR48081:SF13">
    <property type="entry name" value="ALPHA_BETA HYDROLASE"/>
    <property type="match status" value="1"/>
</dbReference>
<dbReference type="AlphaFoldDB" id="A0A5R9LI18"/>
<protein>
    <submittedName>
        <fullName evidence="3">Alpha/beta hydrolase</fullName>
    </submittedName>
</protein>
<feature type="domain" description="BD-FAE-like" evidence="2">
    <location>
        <begin position="4"/>
        <end position="207"/>
    </location>
</feature>
<dbReference type="SUPFAM" id="SSF53474">
    <property type="entry name" value="alpha/beta-Hydrolases"/>
    <property type="match status" value="1"/>
</dbReference>
<name>A0A5R9LI18_9ENTR</name>
<keyword evidence="1 3" id="KW-0378">Hydrolase</keyword>
<gene>
    <name evidence="3" type="ORF">FE839_10365</name>
</gene>
<accession>A0A5R9LI18</accession>